<organism evidence="2 3">
    <name type="scientific">Roseateles asaccharophilus</name>
    <dbReference type="NCBI Taxonomy" id="582607"/>
    <lineage>
        <taxon>Bacteria</taxon>
        <taxon>Pseudomonadati</taxon>
        <taxon>Pseudomonadota</taxon>
        <taxon>Betaproteobacteria</taxon>
        <taxon>Burkholderiales</taxon>
        <taxon>Sphaerotilaceae</taxon>
        <taxon>Roseateles</taxon>
    </lineage>
</organism>
<dbReference type="Proteomes" id="UP000295357">
    <property type="component" value="Unassembled WGS sequence"/>
</dbReference>
<sequence length="419" mass="45785">MAPKVSKVTVSLAKAPLGEEYRERIEARINRVVRVGELLDVQQLDEYLPASTFDLPVDLSVVLRPIGPEQLELMLEIGPRAAPPGTVEVSAWQINNHGLSQYGRPQFMGSVSQVGLRPGDQFSLLGLGSQGVAFARAEYDAAVPNLYGRLRTWASISYTRTIKGGAAAVSGSSQENGVGYAHILPLASAHPWKSQYSLSRRKTDSRLTGTELEISNIADSQLRWNLSAETLPTAYRNWRAELTLAAGDYTHVSGDLTPEGGYSFFQLAGRYGFALGDDARWRMEMRARGQWASRNLDSYNRFALGGVNGVRAYTTADGVGDEGALWSVELNRQIAPTQNLGVFYDGGVIRPNKNALAGSLNSSYTLNAVGVAWNGSYGSWVWQTSLAKGFGGYKKAEFNEPTESKANETRLYAALTYYF</sequence>
<feature type="domain" description="Haemolysin activator HlyB C-terminal" evidence="1">
    <location>
        <begin position="157"/>
        <end position="357"/>
    </location>
</feature>
<keyword evidence="3" id="KW-1185">Reference proteome</keyword>
<dbReference type="Pfam" id="PF03865">
    <property type="entry name" value="ShlB"/>
    <property type="match status" value="1"/>
</dbReference>
<dbReference type="EMBL" id="SNXE01000008">
    <property type="protein sequence ID" value="TDP06657.1"/>
    <property type="molecule type" value="Genomic_DNA"/>
</dbReference>
<accession>A0A4R6MWP6</accession>
<protein>
    <submittedName>
        <fullName evidence="2">Hemolysin activation/secretion protein</fullName>
    </submittedName>
</protein>
<dbReference type="PANTHER" id="PTHR34597:SF3">
    <property type="entry name" value="OUTER MEMBRANE TRANSPORTER CDIB"/>
    <property type="match status" value="1"/>
</dbReference>
<name>A0A4R6MWP6_9BURK</name>
<dbReference type="GO" id="GO:0046819">
    <property type="term" value="P:protein secretion by the type V secretion system"/>
    <property type="evidence" value="ECO:0007669"/>
    <property type="project" value="TreeGrafter"/>
</dbReference>
<dbReference type="InterPro" id="IPR005565">
    <property type="entry name" value="Hemolysn_activator_HlyB_C"/>
</dbReference>
<dbReference type="InterPro" id="IPR051544">
    <property type="entry name" value="TPS_OM_transporter"/>
</dbReference>
<dbReference type="GO" id="GO:0008320">
    <property type="term" value="F:protein transmembrane transporter activity"/>
    <property type="evidence" value="ECO:0007669"/>
    <property type="project" value="TreeGrafter"/>
</dbReference>
<evidence type="ECO:0000313" key="2">
    <source>
        <dbReference type="EMBL" id="TDP06657.1"/>
    </source>
</evidence>
<proteinExistence type="predicted"/>
<comment type="caution">
    <text evidence="2">The sequence shown here is derived from an EMBL/GenBank/DDBJ whole genome shotgun (WGS) entry which is preliminary data.</text>
</comment>
<evidence type="ECO:0000259" key="1">
    <source>
        <dbReference type="Pfam" id="PF03865"/>
    </source>
</evidence>
<reference evidence="2 3" key="1">
    <citation type="submission" date="2019-03" db="EMBL/GenBank/DDBJ databases">
        <title>Genomic Encyclopedia of Type Strains, Phase IV (KMG-IV): sequencing the most valuable type-strain genomes for metagenomic binning, comparative biology and taxonomic classification.</title>
        <authorList>
            <person name="Goeker M."/>
        </authorList>
    </citation>
    <scope>NUCLEOTIDE SEQUENCE [LARGE SCALE GENOMIC DNA]</scope>
    <source>
        <strain evidence="2 3">DSM 25082</strain>
    </source>
</reference>
<dbReference type="PANTHER" id="PTHR34597">
    <property type="entry name" value="SLR1661 PROTEIN"/>
    <property type="match status" value="1"/>
</dbReference>
<dbReference type="AlphaFoldDB" id="A0A4R6MWP6"/>
<dbReference type="GO" id="GO:0098046">
    <property type="term" value="C:type V protein secretion system complex"/>
    <property type="evidence" value="ECO:0007669"/>
    <property type="project" value="TreeGrafter"/>
</dbReference>
<gene>
    <name evidence="2" type="ORF">DFR39_108129</name>
</gene>
<evidence type="ECO:0000313" key="3">
    <source>
        <dbReference type="Proteomes" id="UP000295357"/>
    </source>
</evidence>
<dbReference type="Gene3D" id="2.40.160.50">
    <property type="entry name" value="membrane protein fhac: a member of the omp85/tpsb transporter family"/>
    <property type="match status" value="1"/>
</dbReference>